<evidence type="ECO:0000313" key="3">
    <source>
        <dbReference type="EMBL" id="GMF34882.1"/>
    </source>
</evidence>
<dbReference type="InterPro" id="IPR011992">
    <property type="entry name" value="EF-hand-dom_pair"/>
</dbReference>
<accession>A0A9W7CN08</accession>
<keyword evidence="4" id="KW-1185">Reference proteome</keyword>
<dbReference type="SUPFAM" id="SSF47473">
    <property type="entry name" value="EF-hand"/>
    <property type="match status" value="2"/>
</dbReference>
<proteinExistence type="predicted"/>
<evidence type="ECO:0000256" key="1">
    <source>
        <dbReference type="SAM" id="MobiDB-lite"/>
    </source>
</evidence>
<feature type="domain" description="EF-hand" evidence="2">
    <location>
        <begin position="622"/>
        <end position="657"/>
    </location>
</feature>
<dbReference type="EMBL" id="BSXT01000836">
    <property type="protein sequence ID" value="GMF34882.1"/>
    <property type="molecule type" value="Genomic_DNA"/>
</dbReference>
<organism evidence="3 4">
    <name type="scientific">Phytophthora fragariaefolia</name>
    <dbReference type="NCBI Taxonomy" id="1490495"/>
    <lineage>
        <taxon>Eukaryota</taxon>
        <taxon>Sar</taxon>
        <taxon>Stramenopiles</taxon>
        <taxon>Oomycota</taxon>
        <taxon>Peronosporomycetes</taxon>
        <taxon>Peronosporales</taxon>
        <taxon>Peronosporaceae</taxon>
        <taxon>Phytophthora</taxon>
    </lineage>
</organism>
<name>A0A9W7CN08_9STRA</name>
<dbReference type="InterPro" id="IPR002048">
    <property type="entry name" value="EF_hand_dom"/>
</dbReference>
<dbReference type="AlphaFoldDB" id="A0A9W7CN08"/>
<feature type="region of interest" description="Disordered" evidence="1">
    <location>
        <begin position="792"/>
        <end position="825"/>
    </location>
</feature>
<evidence type="ECO:0000259" key="2">
    <source>
        <dbReference type="PROSITE" id="PS50222"/>
    </source>
</evidence>
<dbReference type="GO" id="GO:0005509">
    <property type="term" value="F:calcium ion binding"/>
    <property type="evidence" value="ECO:0007669"/>
    <property type="project" value="InterPro"/>
</dbReference>
<comment type="caution">
    <text evidence="3">The sequence shown here is derived from an EMBL/GenBank/DDBJ whole genome shotgun (WGS) entry which is preliminary data.</text>
</comment>
<dbReference type="Gene3D" id="1.10.238.10">
    <property type="entry name" value="EF-hand"/>
    <property type="match status" value="2"/>
</dbReference>
<evidence type="ECO:0000313" key="4">
    <source>
        <dbReference type="Proteomes" id="UP001165121"/>
    </source>
</evidence>
<dbReference type="OrthoDB" id="97318at2759"/>
<dbReference type="PROSITE" id="PS50222">
    <property type="entry name" value="EF_HAND_2"/>
    <property type="match status" value="1"/>
</dbReference>
<protein>
    <submittedName>
        <fullName evidence="3">Unnamed protein product</fullName>
    </submittedName>
</protein>
<feature type="compositionally biased region" description="Low complexity" evidence="1">
    <location>
        <begin position="793"/>
        <end position="812"/>
    </location>
</feature>
<reference evidence="3" key="1">
    <citation type="submission" date="2023-04" db="EMBL/GenBank/DDBJ databases">
        <title>Phytophthora fragariaefolia NBRC 109709.</title>
        <authorList>
            <person name="Ichikawa N."/>
            <person name="Sato H."/>
            <person name="Tonouchi N."/>
        </authorList>
    </citation>
    <scope>NUCLEOTIDE SEQUENCE</scope>
    <source>
        <strain evidence="3">NBRC 109709</strain>
    </source>
</reference>
<gene>
    <name evidence="3" type="ORF">Pfra01_000908300</name>
</gene>
<dbReference type="Proteomes" id="UP001165121">
    <property type="component" value="Unassembled WGS sequence"/>
</dbReference>
<sequence length="1002" mass="114351">MEDILLENDTNSSGFVNLNQLCYILADQFDLKISEMRLIEVCMGMNFNAQAQLDYKEFVDVLMDILIYALPDIRESAKRKSLVRLDQYLQSGFPPGREGARQLLDALCSKYDLKGDQCISTADLVHVFHTDLVKQHALELPFPLEEHETIQLARPFIRHKTQRKLSEGFLSYPELLDAILGPFPLESNAQKATANQFKGALRWEFWRGIYMSLCGGDPLMEQKVLVQLGKIIAKLDSEAKFTISARYFKRIFEQHLSSYDMEVVIAALELDGTASDESKAEVLLRYDIFLKIVFGSPDLNDDHFFVNYIRKKLLRENDRLRAYMTEIMASKGASHKISLQDCYDIFVIQADEHPLTIAETLFLVGSVDSSHEGSVEVKVLKQFLSARCWSDDKCSKGNCKPKTDVDSFSGSCDVESIKKLVIKGCAAYDLPRVFDDASRISQGWLSQSTVVKKLVKMMHELGVVGIQQDDLKRFVQAISLETETKVARPPSRDDIHYDAFFDALFDWDTMISDMSLPQSLVEVKKVFEKFDWEYVGSIRCDDWNKAYRVICRSQQGMPEWQVDVLHRRFPGQGLQRERDRKIDYARLLVFLLDYQQRQARKSLQALVVQHFEKKFASAYRTVPTAEFDRLFRSLDTDNKGHFNAADLKTYLITEFERGTTTDISHEHIELLGNMDALSSVMRLLTGDKLGKSQSRSLDVSLKLPTIVTYERFREIANSFNSARKPLHPSALQGRRSDMSCDDDSDRSISSLRVLEITILEIASKFADRKGNILPTRAFRHLSLGYPPLDNEVSQLTSPSSPLRRSSLGVSPRNHTAGLSSMTKRKKRELQASTLDPLTPARLKQLLQIFHHVNVSTHLISQFFLHIGSPSKYFLDLLHFAQWVAPLSVELQVKVREVVRKMSVKGKAGGGRVDIDRFLSQLQRRLQDSPHYVANMGSLENSSLQFVSMPLLLSKLHQLNIPLHKQELLALLHHFGMEEDLEAVDYALFLHRLYELNTSMTSS</sequence>